<comment type="catalytic activity">
    <reaction evidence="1">
        <text>3-deoxy-alpha-D-manno-2-octulosonate-8-phosphate + H2O = 3-deoxy-alpha-D-manno-oct-2-ulosonate + phosphate</text>
        <dbReference type="Rhea" id="RHEA:11500"/>
        <dbReference type="ChEBI" id="CHEBI:15377"/>
        <dbReference type="ChEBI" id="CHEBI:43474"/>
        <dbReference type="ChEBI" id="CHEBI:85985"/>
        <dbReference type="ChEBI" id="CHEBI:85986"/>
        <dbReference type="EC" id="3.1.3.45"/>
    </reaction>
</comment>
<comment type="cofactor">
    <cofactor evidence="2 11">
        <name>Mg(2+)</name>
        <dbReference type="ChEBI" id="CHEBI:18420"/>
    </cofactor>
</comment>
<dbReference type="RefSeq" id="WP_045536435.1">
    <property type="nucleotide sequence ID" value="NZ_AP014569.1"/>
</dbReference>
<keyword evidence="7 11" id="KW-0479">Metal-binding</keyword>
<evidence type="ECO:0000256" key="10">
    <source>
        <dbReference type="ARBA" id="ARBA00031051"/>
    </source>
</evidence>
<evidence type="ECO:0000256" key="6">
    <source>
        <dbReference type="ARBA" id="ARBA00020092"/>
    </source>
</evidence>
<gene>
    <name evidence="12" type="ORF">SMCB_1814</name>
</gene>
<feature type="binding site" evidence="11">
    <location>
        <position position="48"/>
    </location>
    <ligand>
        <name>substrate</name>
    </ligand>
</feature>
<proteinExistence type="inferred from homology"/>
<evidence type="ECO:0000256" key="9">
    <source>
        <dbReference type="ARBA" id="ARBA00022842"/>
    </source>
</evidence>
<reference evidence="12 13" key="1">
    <citation type="journal article" date="2014" name="Nat. Commun.">
        <title>Physiological and genomic features of highly alkaliphilic hydrogen-utilizing Betaproteobacteria from a continental serpentinizing site.</title>
        <authorList>
            <person name="Suzuki S."/>
            <person name="Kuenen J.G."/>
            <person name="Schipper K."/>
            <person name="van der Velde S."/>
            <person name="Ishii S."/>
            <person name="Wu A."/>
            <person name="Sorokin D.Y."/>
            <person name="Tenney A."/>
            <person name="Meng X.Y."/>
            <person name="Morrill P.L."/>
            <person name="Kamagata Y."/>
            <person name="Muyzer G."/>
            <person name="Nealson K.H."/>
        </authorList>
    </citation>
    <scope>NUCLEOTIDE SEQUENCE [LARGE SCALE GENOMIC DNA]</scope>
    <source>
        <strain evidence="12 13">B1</strain>
    </source>
</reference>
<evidence type="ECO:0000256" key="5">
    <source>
        <dbReference type="ARBA" id="ARBA00013066"/>
    </source>
</evidence>
<feature type="binding site" evidence="11">
    <location>
        <position position="139"/>
    </location>
    <ligand>
        <name>Mg(2+)</name>
        <dbReference type="ChEBI" id="CHEBI:18420"/>
    </ligand>
</feature>
<dbReference type="Proteomes" id="UP000066014">
    <property type="component" value="Chromosome"/>
</dbReference>
<keyword evidence="8" id="KW-0378">Hydrolase</keyword>
<dbReference type="KEGG" id="cbab:SMCB_1814"/>
<dbReference type="SFLD" id="SFLDG01136">
    <property type="entry name" value="C1.6:_Phosphoserine_Phosphatas"/>
    <property type="match status" value="1"/>
</dbReference>
<dbReference type="FunFam" id="3.40.50.1000:FF:000029">
    <property type="entry name" value="3-deoxy-D-manno-octulosonate 8-phosphate phosphatase KdsC"/>
    <property type="match status" value="1"/>
</dbReference>
<evidence type="ECO:0000313" key="13">
    <source>
        <dbReference type="Proteomes" id="UP000066014"/>
    </source>
</evidence>
<dbReference type="GO" id="GO:0046872">
    <property type="term" value="F:metal ion binding"/>
    <property type="evidence" value="ECO:0007669"/>
    <property type="project" value="UniProtKB-KW"/>
</dbReference>
<name>A0A060NQJ6_9BURK</name>
<dbReference type="SUPFAM" id="SSF56784">
    <property type="entry name" value="HAD-like"/>
    <property type="match status" value="1"/>
</dbReference>
<dbReference type="CDD" id="cd01630">
    <property type="entry name" value="HAD_KDO-like"/>
    <property type="match status" value="1"/>
</dbReference>
<dbReference type="InterPro" id="IPR023214">
    <property type="entry name" value="HAD_sf"/>
</dbReference>
<keyword evidence="13" id="KW-1185">Reference proteome</keyword>
<evidence type="ECO:0000256" key="1">
    <source>
        <dbReference type="ARBA" id="ARBA00000898"/>
    </source>
</evidence>
<dbReference type="STRING" id="1458426.SMCB_1814"/>
<dbReference type="InterPro" id="IPR036412">
    <property type="entry name" value="HAD-like_sf"/>
</dbReference>
<dbReference type="PANTHER" id="PTHR21485">
    <property type="entry name" value="HAD SUPERFAMILY MEMBERS CMAS AND KDSC"/>
    <property type="match status" value="1"/>
</dbReference>
<dbReference type="HOGENOM" id="CLU_106694_0_1_4"/>
<dbReference type="PANTHER" id="PTHR21485:SF3">
    <property type="entry name" value="N-ACYLNEURAMINATE CYTIDYLYLTRANSFERASE"/>
    <property type="match status" value="1"/>
</dbReference>
<evidence type="ECO:0000256" key="7">
    <source>
        <dbReference type="ARBA" id="ARBA00022723"/>
    </source>
</evidence>
<accession>A0A060NQJ6</accession>
<dbReference type="GO" id="GO:0008781">
    <property type="term" value="F:N-acylneuraminate cytidylyltransferase activity"/>
    <property type="evidence" value="ECO:0007669"/>
    <property type="project" value="TreeGrafter"/>
</dbReference>
<evidence type="ECO:0000256" key="3">
    <source>
        <dbReference type="ARBA" id="ARBA00005893"/>
    </source>
</evidence>
<dbReference type="EC" id="3.1.3.45" evidence="5"/>
<keyword evidence="9 11" id="KW-0460">Magnesium</keyword>
<evidence type="ECO:0000256" key="4">
    <source>
        <dbReference type="ARBA" id="ARBA00011881"/>
    </source>
</evidence>
<dbReference type="SFLD" id="SFLDG01138">
    <property type="entry name" value="C1.6.2:_Deoxy-d-mannose-octulo"/>
    <property type="match status" value="1"/>
</dbReference>
<dbReference type="AlphaFoldDB" id="A0A060NQJ6"/>
<dbReference type="Gene3D" id="3.40.50.1000">
    <property type="entry name" value="HAD superfamily/HAD-like"/>
    <property type="match status" value="1"/>
</dbReference>
<organism evidence="12 13">
    <name type="scientific">Serpentinimonas maccroryi</name>
    <dbReference type="NCBI Taxonomy" id="1458426"/>
    <lineage>
        <taxon>Bacteria</taxon>
        <taxon>Pseudomonadati</taxon>
        <taxon>Pseudomonadota</taxon>
        <taxon>Betaproteobacteria</taxon>
        <taxon>Burkholderiales</taxon>
        <taxon>Comamonadaceae</taxon>
        <taxon>Serpentinimonas</taxon>
    </lineage>
</organism>
<dbReference type="SFLD" id="SFLDS00003">
    <property type="entry name" value="Haloacid_Dehalogenase"/>
    <property type="match status" value="1"/>
</dbReference>
<dbReference type="Pfam" id="PF08282">
    <property type="entry name" value="Hydrolase_3"/>
    <property type="match status" value="1"/>
</dbReference>
<dbReference type="InterPro" id="IPR010023">
    <property type="entry name" value="KdsC_fam"/>
</dbReference>
<comment type="similarity">
    <text evidence="3">Belongs to the KdsC family.</text>
</comment>
<dbReference type="NCBIfam" id="TIGR01670">
    <property type="entry name" value="KdsC-phosphatas"/>
    <property type="match status" value="1"/>
</dbReference>
<dbReference type="GO" id="GO:0019143">
    <property type="term" value="F:3-deoxy-manno-octulosonate-8-phosphatase activity"/>
    <property type="evidence" value="ECO:0007669"/>
    <property type="project" value="UniProtKB-EC"/>
</dbReference>
<dbReference type="EMBL" id="AP014569">
    <property type="protein sequence ID" value="BAO84042.1"/>
    <property type="molecule type" value="Genomic_DNA"/>
</dbReference>
<dbReference type="InterPro" id="IPR050793">
    <property type="entry name" value="CMP-NeuNAc_synthase"/>
</dbReference>
<feature type="binding site" evidence="11">
    <location>
        <position position="46"/>
    </location>
    <ligand>
        <name>Mg(2+)</name>
        <dbReference type="ChEBI" id="CHEBI:18420"/>
    </ligand>
</feature>
<comment type="subunit">
    <text evidence="4">Homotetramer.</text>
</comment>
<dbReference type="PIRSF" id="PIRSF006118">
    <property type="entry name" value="KDO8-P_Ptase"/>
    <property type="match status" value="1"/>
</dbReference>
<protein>
    <recommendedName>
        <fullName evidence="6">3-deoxy-D-manno-octulosonate 8-phosphate phosphatase KdsC</fullName>
        <ecNumber evidence="5">3.1.3.45</ecNumber>
    </recommendedName>
    <alternativeName>
        <fullName evidence="10">KDO 8-P phosphatase</fullName>
    </alternativeName>
</protein>
<evidence type="ECO:0000256" key="8">
    <source>
        <dbReference type="ARBA" id="ARBA00022801"/>
    </source>
</evidence>
<evidence type="ECO:0000313" key="12">
    <source>
        <dbReference type="EMBL" id="BAO84042.1"/>
    </source>
</evidence>
<evidence type="ECO:0000256" key="11">
    <source>
        <dbReference type="PIRSR" id="PIRSR006118-2"/>
    </source>
</evidence>
<dbReference type="OrthoDB" id="9805604at2"/>
<sequence length="203" mass="21447">MSSTPYPVAAQPAPSIDPALPALRPSLQFDPAVLLRAQGIRVVFFDIDGVLTDGGLYFSDAGETLKRFHSLDGHGIKLLQRAGIEVAVVSGRDSAPLRTRLQALGVKHSRLGCEIKKPAAESLLSALGLGWHEAAAMGDDWPDLPLLRRCALAVAPPLAHPEVRQVAHHTTQAAGGHGAARELCDLLLVASGHYARLLQEAGA</sequence>
<evidence type="ECO:0000256" key="2">
    <source>
        <dbReference type="ARBA" id="ARBA00001946"/>
    </source>
</evidence>